<protein>
    <recommendedName>
        <fullName evidence="8">Thymidylate kinase</fullName>
        <ecNumber evidence="8">2.7.4.9</ecNumber>
    </recommendedName>
    <alternativeName>
        <fullName evidence="8">dTMP kinase</fullName>
    </alternativeName>
</protein>
<dbReference type="EC" id="2.7.4.9" evidence="8"/>
<dbReference type="GO" id="GO:0005737">
    <property type="term" value="C:cytoplasm"/>
    <property type="evidence" value="ECO:0007669"/>
    <property type="project" value="TreeGrafter"/>
</dbReference>
<feature type="binding site" evidence="8">
    <location>
        <begin position="12"/>
        <end position="19"/>
    </location>
    <ligand>
        <name>ATP</name>
        <dbReference type="ChEBI" id="CHEBI:30616"/>
    </ligand>
</feature>
<keyword evidence="3 8" id="KW-0545">Nucleotide biosynthesis</keyword>
<dbReference type="CDD" id="cd01672">
    <property type="entry name" value="TMPK"/>
    <property type="match status" value="1"/>
</dbReference>
<evidence type="ECO:0000259" key="9">
    <source>
        <dbReference type="Pfam" id="PF02223"/>
    </source>
</evidence>
<keyword evidence="2 8" id="KW-0808">Transferase</keyword>
<evidence type="ECO:0000256" key="2">
    <source>
        <dbReference type="ARBA" id="ARBA00022679"/>
    </source>
</evidence>
<comment type="similarity">
    <text evidence="1 8">Belongs to the thymidylate kinase family.</text>
</comment>
<comment type="caution">
    <text evidence="10">The sequence shown here is derived from an EMBL/GenBank/DDBJ whole genome shotgun (WGS) entry which is preliminary data.</text>
</comment>
<comment type="function">
    <text evidence="8">Phosphorylation of dTMP to form dTDP in both de novo and salvage pathways of dTTP synthesis.</text>
</comment>
<dbReference type="HAMAP" id="MF_00165">
    <property type="entry name" value="Thymidylate_kinase"/>
    <property type="match status" value="1"/>
</dbReference>
<evidence type="ECO:0000256" key="8">
    <source>
        <dbReference type="HAMAP-Rule" id="MF_00165"/>
    </source>
</evidence>
<dbReference type="EMBL" id="PEZH01000024">
    <property type="protein sequence ID" value="PIS15160.1"/>
    <property type="molecule type" value="Genomic_DNA"/>
</dbReference>
<dbReference type="GO" id="GO:0005524">
    <property type="term" value="F:ATP binding"/>
    <property type="evidence" value="ECO:0007669"/>
    <property type="project" value="UniProtKB-UniRule"/>
</dbReference>
<dbReference type="Proteomes" id="UP000231282">
    <property type="component" value="Unassembled WGS sequence"/>
</dbReference>
<evidence type="ECO:0000256" key="5">
    <source>
        <dbReference type="ARBA" id="ARBA00022777"/>
    </source>
</evidence>
<feature type="domain" description="Thymidylate kinase-like" evidence="9">
    <location>
        <begin position="10"/>
        <end position="191"/>
    </location>
</feature>
<evidence type="ECO:0000313" key="11">
    <source>
        <dbReference type="Proteomes" id="UP000231282"/>
    </source>
</evidence>
<dbReference type="NCBIfam" id="TIGR00041">
    <property type="entry name" value="DTMP_kinase"/>
    <property type="match status" value="1"/>
</dbReference>
<dbReference type="Gene3D" id="3.40.50.300">
    <property type="entry name" value="P-loop containing nucleotide triphosphate hydrolases"/>
    <property type="match status" value="1"/>
</dbReference>
<evidence type="ECO:0000256" key="3">
    <source>
        <dbReference type="ARBA" id="ARBA00022727"/>
    </source>
</evidence>
<dbReference type="GO" id="GO:0006233">
    <property type="term" value="P:dTDP biosynthetic process"/>
    <property type="evidence" value="ECO:0007669"/>
    <property type="project" value="InterPro"/>
</dbReference>
<keyword evidence="5 8" id="KW-0418">Kinase</keyword>
<name>A0A2H0WR83_9BACT</name>
<proteinExistence type="inferred from homology"/>
<dbReference type="InterPro" id="IPR018094">
    <property type="entry name" value="Thymidylate_kinase"/>
</dbReference>
<evidence type="ECO:0000256" key="4">
    <source>
        <dbReference type="ARBA" id="ARBA00022741"/>
    </source>
</evidence>
<keyword evidence="6 8" id="KW-0067">ATP-binding</keyword>
<gene>
    <name evidence="8 10" type="primary">tmk</name>
    <name evidence="10" type="ORF">COT63_01395</name>
</gene>
<dbReference type="GO" id="GO:0004798">
    <property type="term" value="F:dTMP kinase activity"/>
    <property type="evidence" value="ECO:0007669"/>
    <property type="project" value="UniProtKB-UniRule"/>
</dbReference>
<evidence type="ECO:0000256" key="6">
    <source>
        <dbReference type="ARBA" id="ARBA00022840"/>
    </source>
</evidence>
<sequence length="204" mass="23522">MKKAGKFIVIDGLDGCGKTTQVKLLVEKLREQGKKVVETNEPTKGPVGKLIRQVLEKEVILPPDALQLLFVADRGDHLKRTIKPALSAGKIVVSDRYLWSTIAYGSLNLNKNWLLSLHRYCLYPDISIFLDVKPKICLQRIGLRGKSRTVFEEEKELKIVWQTYQWLVKKFPRRVIIIDGERKPEIISREILNKIFNQILMTNE</sequence>
<keyword evidence="4 8" id="KW-0547">Nucleotide-binding</keyword>
<organism evidence="10 11">
    <name type="scientific">Candidatus Shapirobacteria bacterium CG09_land_8_20_14_0_10_38_17</name>
    <dbReference type="NCBI Taxonomy" id="1974884"/>
    <lineage>
        <taxon>Bacteria</taxon>
        <taxon>Candidatus Shapironibacteriota</taxon>
    </lineage>
</organism>
<reference evidence="11" key="1">
    <citation type="submission" date="2017-09" db="EMBL/GenBank/DDBJ databases">
        <title>Depth-based differentiation of microbial function through sediment-hosted aquifers and enrichment of novel symbionts in the deep terrestrial subsurface.</title>
        <authorList>
            <person name="Probst A.J."/>
            <person name="Ladd B."/>
            <person name="Jarett J.K."/>
            <person name="Geller-Mcgrath D.E."/>
            <person name="Sieber C.M.K."/>
            <person name="Emerson J.B."/>
            <person name="Anantharaman K."/>
            <person name="Thomas B.C."/>
            <person name="Malmstrom R."/>
            <person name="Stieglmeier M."/>
            <person name="Klingl A."/>
            <person name="Woyke T."/>
            <person name="Ryan C.M."/>
            <person name="Banfield J.F."/>
        </authorList>
    </citation>
    <scope>NUCLEOTIDE SEQUENCE [LARGE SCALE GENOMIC DNA]</scope>
</reference>
<accession>A0A2H0WR83</accession>
<evidence type="ECO:0000256" key="1">
    <source>
        <dbReference type="ARBA" id="ARBA00009776"/>
    </source>
</evidence>
<comment type="catalytic activity">
    <reaction evidence="7 8">
        <text>dTMP + ATP = dTDP + ADP</text>
        <dbReference type="Rhea" id="RHEA:13517"/>
        <dbReference type="ChEBI" id="CHEBI:30616"/>
        <dbReference type="ChEBI" id="CHEBI:58369"/>
        <dbReference type="ChEBI" id="CHEBI:63528"/>
        <dbReference type="ChEBI" id="CHEBI:456216"/>
        <dbReference type="EC" id="2.7.4.9"/>
    </reaction>
</comment>
<dbReference type="PANTHER" id="PTHR10344:SF4">
    <property type="entry name" value="UMP-CMP KINASE 2, MITOCHONDRIAL"/>
    <property type="match status" value="1"/>
</dbReference>
<dbReference type="GO" id="GO:0006235">
    <property type="term" value="P:dTTP biosynthetic process"/>
    <property type="evidence" value="ECO:0007669"/>
    <property type="project" value="UniProtKB-UniRule"/>
</dbReference>
<dbReference type="InterPro" id="IPR039430">
    <property type="entry name" value="Thymidylate_kin-like_dom"/>
</dbReference>
<dbReference type="AlphaFoldDB" id="A0A2H0WR83"/>
<dbReference type="SUPFAM" id="SSF52540">
    <property type="entry name" value="P-loop containing nucleoside triphosphate hydrolases"/>
    <property type="match status" value="1"/>
</dbReference>
<dbReference type="PANTHER" id="PTHR10344">
    <property type="entry name" value="THYMIDYLATE KINASE"/>
    <property type="match status" value="1"/>
</dbReference>
<dbReference type="GO" id="GO:0006227">
    <property type="term" value="P:dUDP biosynthetic process"/>
    <property type="evidence" value="ECO:0007669"/>
    <property type="project" value="TreeGrafter"/>
</dbReference>
<dbReference type="InterPro" id="IPR027417">
    <property type="entry name" value="P-loop_NTPase"/>
</dbReference>
<evidence type="ECO:0000256" key="7">
    <source>
        <dbReference type="ARBA" id="ARBA00048743"/>
    </source>
</evidence>
<evidence type="ECO:0000313" key="10">
    <source>
        <dbReference type="EMBL" id="PIS15160.1"/>
    </source>
</evidence>
<dbReference type="Pfam" id="PF02223">
    <property type="entry name" value="Thymidylate_kin"/>
    <property type="match status" value="1"/>
</dbReference>